<comment type="caution">
    <text evidence="2">The sequence shown here is derived from an EMBL/GenBank/DDBJ whole genome shotgun (WGS) entry which is preliminary data.</text>
</comment>
<proteinExistence type="predicted"/>
<dbReference type="Proteomes" id="UP000314294">
    <property type="component" value="Unassembled WGS sequence"/>
</dbReference>
<reference evidence="2 3" key="1">
    <citation type="submission" date="2019-03" db="EMBL/GenBank/DDBJ databases">
        <title>First draft genome of Liparis tanakae, snailfish: a comprehensive survey of snailfish specific genes.</title>
        <authorList>
            <person name="Kim W."/>
            <person name="Song I."/>
            <person name="Jeong J.-H."/>
            <person name="Kim D."/>
            <person name="Kim S."/>
            <person name="Ryu S."/>
            <person name="Song J.Y."/>
            <person name="Lee S.K."/>
        </authorList>
    </citation>
    <scope>NUCLEOTIDE SEQUENCE [LARGE SCALE GENOMIC DNA]</scope>
    <source>
        <tissue evidence="2">Muscle</tissue>
    </source>
</reference>
<protein>
    <submittedName>
        <fullName evidence="2">Uncharacterized protein</fullName>
    </submittedName>
</protein>
<feature type="compositionally biased region" description="Acidic residues" evidence="1">
    <location>
        <begin position="257"/>
        <end position="268"/>
    </location>
</feature>
<organism evidence="2 3">
    <name type="scientific">Liparis tanakae</name>
    <name type="common">Tanaka's snailfish</name>
    <dbReference type="NCBI Taxonomy" id="230148"/>
    <lineage>
        <taxon>Eukaryota</taxon>
        <taxon>Metazoa</taxon>
        <taxon>Chordata</taxon>
        <taxon>Craniata</taxon>
        <taxon>Vertebrata</taxon>
        <taxon>Euteleostomi</taxon>
        <taxon>Actinopterygii</taxon>
        <taxon>Neopterygii</taxon>
        <taxon>Teleostei</taxon>
        <taxon>Neoteleostei</taxon>
        <taxon>Acanthomorphata</taxon>
        <taxon>Eupercaria</taxon>
        <taxon>Perciformes</taxon>
        <taxon>Cottioidei</taxon>
        <taxon>Cottales</taxon>
        <taxon>Liparidae</taxon>
        <taxon>Liparis</taxon>
    </lineage>
</organism>
<feature type="region of interest" description="Disordered" evidence="1">
    <location>
        <begin position="91"/>
        <end position="114"/>
    </location>
</feature>
<sequence length="282" mass="29590">MEELQRRVSSAQERGCSPLHDGVVGAHAGRQQVVAVVEQLVLAAAVSHPDVRHARHAARQAQQVLPGAAVLVRDEQALVGRLALRTGGRHNVGVATEKGGGGRGHKEREAVKGAWPVDDLPRSLLHRVMEGDLRREAREQCILVHVGTGGRTRHSGGRSSSSFSSSSPSPSPSSSSSSSPSPSPSSSSPSSSSSSLPLRLASRSISDEVVSMKAKPMKSVGFCGGGPWVSATAPGRSARSVPLPEVLTSPGRWAEGGETDSGEEDEDEERGRGLKNKKSRFI</sequence>
<dbReference type="EMBL" id="SRLO01000558">
    <property type="protein sequence ID" value="TNN52110.1"/>
    <property type="molecule type" value="Genomic_DNA"/>
</dbReference>
<gene>
    <name evidence="2" type="ORF">EYF80_037649</name>
</gene>
<name>A0A4Z2GFQ0_9TELE</name>
<keyword evidence="3" id="KW-1185">Reference proteome</keyword>
<feature type="compositionally biased region" description="Low complexity" evidence="1">
    <location>
        <begin position="157"/>
        <end position="195"/>
    </location>
</feature>
<dbReference type="AlphaFoldDB" id="A0A4Z2GFQ0"/>
<evidence type="ECO:0000313" key="2">
    <source>
        <dbReference type="EMBL" id="TNN52110.1"/>
    </source>
</evidence>
<feature type="compositionally biased region" description="Basic residues" evidence="1">
    <location>
        <begin position="273"/>
        <end position="282"/>
    </location>
</feature>
<feature type="region of interest" description="Disordered" evidence="1">
    <location>
        <begin position="217"/>
        <end position="282"/>
    </location>
</feature>
<evidence type="ECO:0000313" key="3">
    <source>
        <dbReference type="Proteomes" id="UP000314294"/>
    </source>
</evidence>
<feature type="region of interest" description="Disordered" evidence="1">
    <location>
        <begin position="145"/>
        <end position="200"/>
    </location>
</feature>
<accession>A0A4Z2GFQ0</accession>
<evidence type="ECO:0000256" key="1">
    <source>
        <dbReference type="SAM" id="MobiDB-lite"/>
    </source>
</evidence>